<sequence length="118" mass="12762">MQAPVGFEERHPQSSLSGKGTKTATTAQMRTDQDPLSKLGVAQDDLNLDDYWQSPRHAKKARIPMSEDTNTVLRGAPIVAADARKAHWTAAEAPKPRSTAHVPAPQSSVRPPRIGSSQ</sequence>
<feature type="compositionally biased region" description="Polar residues" evidence="1">
    <location>
        <begin position="105"/>
        <end position="118"/>
    </location>
</feature>
<keyword evidence="3" id="KW-1185">Reference proteome</keyword>
<feature type="region of interest" description="Disordered" evidence="1">
    <location>
        <begin position="85"/>
        <end position="118"/>
    </location>
</feature>
<organism evidence="2 3">
    <name type="scientific">Cymbomonas tetramitiformis</name>
    <dbReference type="NCBI Taxonomy" id="36881"/>
    <lineage>
        <taxon>Eukaryota</taxon>
        <taxon>Viridiplantae</taxon>
        <taxon>Chlorophyta</taxon>
        <taxon>Pyramimonadophyceae</taxon>
        <taxon>Pyramimonadales</taxon>
        <taxon>Pyramimonadaceae</taxon>
        <taxon>Cymbomonas</taxon>
    </lineage>
</organism>
<feature type="region of interest" description="Disordered" evidence="1">
    <location>
        <begin position="1"/>
        <end position="37"/>
    </location>
</feature>
<reference evidence="2 3" key="1">
    <citation type="journal article" date="2015" name="Genome Biol. Evol.">
        <title>Comparative Genomics of a Bacterivorous Green Alga Reveals Evolutionary Causalities and Consequences of Phago-Mixotrophic Mode of Nutrition.</title>
        <authorList>
            <person name="Burns J.A."/>
            <person name="Paasch A."/>
            <person name="Narechania A."/>
            <person name="Kim E."/>
        </authorList>
    </citation>
    <scope>NUCLEOTIDE SEQUENCE [LARGE SCALE GENOMIC DNA]</scope>
    <source>
        <strain evidence="2 3">PLY_AMNH</strain>
    </source>
</reference>
<accession>A0AAE0FDB7</accession>
<evidence type="ECO:0000313" key="2">
    <source>
        <dbReference type="EMBL" id="KAK3257588.1"/>
    </source>
</evidence>
<dbReference type="Proteomes" id="UP001190700">
    <property type="component" value="Unassembled WGS sequence"/>
</dbReference>
<gene>
    <name evidence="2" type="ORF">CYMTET_33332</name>
</gene>
<dbReference type="AlphaFoldDB" id="A0AAE0FDB7"/>
<proteinExistence type="predicted"/>
<evidence type="ECO:0000256" key="1">
    <source>
        <dbReference type="SAM" id="MobiDB-lite"/>
    </source>
</evidence>
<name>A0AAE0FDB7_9CHLO</name>
<comment type="caution">
    <text evidence="2">The sequence shown here is derived from an EMBL/GenBank/DDBJ whole genome shotgun (WGS) entry which is preliminary data.</text>
</comment>
<evidence type="ECO:0000313" key="3">
    <source>
        <dbReference type="Proteomes" id="UP001190700"/>
    </source>
</evidence>
<feature type="compositionally biased region" description="Polar residues" evidence="1">
    <location>
        <begin position="13"/>
        <end position="30"/>
    </location>
</feature>
<dbReference type="EMBL" id="LGRX02020355">
    <property type="protein sequence ID" value="KAK3257588.1"/>
    <property type="molecule type" value="Genomic_DNA"/>
</dbReference>
<protein>
    <submittedName>
        <fullName evidence="2">Uncharacterized protein</fullName>
    </submittedName>
</protein>